<dbReference type="CDD" id="cd16021">
    <property type="entry name" value="ALP_like"/>
    <property type="match status" value="1"/>
</dbReference>
<dbReference type="PANTHER" id="PTHR10974:SF1">
    <property type="entry name" value="FI08016P-RELATED"/>
    <property type="match status" value="1"/>
</dbReference>
<protein>
    <submittedName>
        <fullName evidence="1">Uncharacterized protein</fullName>
    </submittedName>
</protein>
<dbReference type="STRING" id="45351.A7S0N8"/>
<evidence type="ECO:0000313" key="2">
    <source>
        <dbReference type="Proteomes" id="UP000001593"/>
    </source>
</evidence>
<name>A7S0N8_NEMVE</name>
<dbReference type="PANTHER" id="PTHR10974">
    <property type="entry name" value="FI08016P-RELATED"/>
    <property type="match status" value="1"/>
</dbReference>
<dbReference type="Pfam" id="PF02995">
    <property type="entry name" value="DUF229"/>
    <property type="match status" value="1"/>
</dbReference>
<dbReference type="InterPro" id="IPR017850">
    <property type="entry name" value="Alkaline_phosphatase_core_sf"/>
</dbReference>
<organism evidence="1 2">
    <name type="scientific">Nematostella vectensis</name>
    <name type="common">Starlet sea anemone</name>
    <dbReference type="NCBI Taxonomy" id="45351"/>
    <lineage>
        <taxon>Eukaryota</taxon>
        <taxon>Metazoa</taxon>
        <taxon>Cnidaria</taxon>
        <taxon>Anthozoa</taxon>
        <taxon>Hexacorallia</taxon>
        <taxon>Actiniaria</taxon>
        <taxon>Edwardsiidae</taxon>
        <taxon>Nematostella</taxon>
    </lineage>
</organism>
<dbReference type="AlphaFoldDB" id="A7S0N8"/>
<dbReference type="EMBL" id="DS469561">
    <property type="protein sequence ID" value="EDO42770.1"/>
    <property type="molecule type" value="Genomic_DNA"/>
</dbReference>
<gene>
    <name evidence="1" type="ORF">NEMVEDRAFT_v1g164996</name>
</gene>
<accession>A7S0N8</accession>
<sequence>MPKNISTDVSQGCKMAEFDPFNPEIMGHVHKPAKPLQCHGQPLTTYRNGMLKFLNEQNLKINRSFYQPITRIPEKDWGYNLGNETEIDVHKRKLPIPHEFIRVETRSKDGETRTEFHAAVVPNPQVMERPHRETGIPVNVMMIGFDSLSAAHFKRVFTKANSFLSKELNTVFMKGYSIVGDGTTPALTAFLAGQFEKELPEARRSYENSDTVDKWPWVFKDYKSAGYATLFSEDCPGYGAFNYRLHGFKQTPTDHFGRYFWEAARLTSPYCIHSKPQHRIHFDYIESFFEAYPKKRKFGLSFFTDISHNNLNSIYHSAEDFFRLLKNLHQANHLNNTILITFGDHGFRYGSSRTTLQGHLEERLPHLAFTFPYWFEAEYPDVVENLRDNSETVTSPFDLYATLKHILLYPESPTGLKRGMSMFNEIPKTRGCEAAGVAEHYCPCLNLKPADPNHGHIRRSAEAVVKFINDLTSSDPKSSQLCERLSLKAIKSSHQQMANTKFAQFLGSRDAHGREPMFLKGKVVPHECNYRIQVETTPGDALFDVAVRYLDGEFRVSGDISRINMYGEQPRCILSSRPDLRKYCLCKDYKKAVQ</sequence>
<dbReference type="eggNOG" id="ENOG502QQ0X">
    <property type="taxonomic scope" value="Eukaryota"/>
</dbReference>
<dbReference type="FunFam" id="3.40.720.10:FF:000017">
    <property type="entry name" value="Predicted protein"/>
    <property type="match status" value="1"/>
</dbReference>
<proteinExistence type="predicted"/>
<dbReference type="OMA" id="YKVRFGR"/>
<keyword evidence="2" id="KW-1185">Reference proteome</keyword>
<dbReference type="SUPFAM" id="SSF53649">
    <property type="entry name" value="Alkaline phosphatase-like"/>
    <property type="match status" value="1"/>
</dbReference>
<dbReference type="KEGG" id="nve:5514659"/>
<dbReference type="InParanoid" id="A7S0N8"/>
<reference evidence="1 2" key="1">
    <citation type="journal article" date="2007" name="Science">
        <title>Sea anemone genome reveals ancestral eumetazoan gene repertoire and genomic organization.</title>
        <authorList>
            <person name="Putnam N.H."/>
            <person name="Srivastava M."/>
            <person name="Hellsten U."/>
            <person name="Dirks B."/>
            <person name="Chapman J."/>
            <person name="Salamov A."/>
            <person name="Terry A."/>
            <person name="Shapiro H."/>
            <person name="Lindquist E."/>
            <person name="Kapitonov V.V."/>
            <person name="Jurka J."/>
            <person name="Genikhovich G."/>
            <person name="Grigoriev I.V."/>
            <person name="Lucas S.M."/>
            <person name="Steele R.E."/>
            <person name="Finnerty J.R."/>
            <person name="Technau U."/>
            <person name="Martindale M.Q."/>
            <person name="Rokhsar D.S."/>
        </authorList>
    </citation>
    <scope>NUCLEOTIDE SEQUENCE [LARGE SCALE GENOMIC DNA]</scope>
    <source>
        <strain evidence="2">CH2 X CH6</strain>
    </source>
</reference>
<dbReference type="PhylomeDB" id="A7S0N8"/>
<dbReference type="InterPro" id="IPR004245">
    <property type="entry name" value="DUF229"/>
</dbReference>
<dbReference type="HOGENOM" id="CLU_018076_2_1_1"/>
<dbReference type="Proteomes" id="UP000001593">
    <property type="component" value="Unassembled WGS sequence"/>
</dbReference>
<evidence type="ECO:0000313" key="1">
    <source>
        <dbReference type="EMBL" id="EDO42770.1"/>
    </source>
</evidence>
<dbReference type="OrthoDB" id="413313at2759"/>
<dbReference type="Gene3D" id="3.40.720.10">
    <property type="entry name" value="Alkaline Phosphatase, subunit A"/>
    <property type="match status" value="1"/>
</dbReference>